<keyword evidence="11" id="KW-0407">Ion channel</keyword>
<keyword evidence="5 13" id="KW-0812">Transmembrane</keyword>
<feature type="transmembrane region" description="Helical" evidence="13">
    <location>
        <begin position="7"/>
        <end position="23"/>
    </location>
</feature>
<evidence type="ECO:0000256" key="8">
    <source>
        <dbReference type="ARBA" id="ARBA00022989"/>
    </source>
</evidence>
<keyword evidence="3" id="KW-0813">Transport</keyword>
<evidence type="ECO:0000256" key="2">
    <source>
        <dbReference type="ARBA" id="ARBA00006920"/>
    </source>
</evidence>
<organism evidence="14 15">
    <name type="scientific">Lacticaseibacillus suilingensis</name>
    <dbReference type="NCBI Taxonomy" id="2799577"/>
    <lineage>
        <taxon>Bacteria</taxon>
        <taxon>Bacillati</taxon>
        <taxon>Bacillota</taxon>
        <taxon>Bacilli</taxon>
        <taxon>Lactobacillales</taxon>
        <taxon>Lactobacillaceae</taxon>
        <taxon>Lacticaseibacillus</taxon>
    </lineage>
</organism>
<comment type="subcellular location">
    <subcellularLocation>
        <location evidence="1">Membrane</location>
        <topology evidence="1">Multi-pass membrane protein</topology>
    </subcellularLocation>
</comment>
<dbReference type="InterPro" id="IPR010617">
    <property type="entry name" value="TMEM175-like"/>
</dbReference>
<evidence type="ECO:0000313" key="14">
    <source>
        <dbReference type="EMBL" id="MFD1400161.1"/>
    </source>
</evidence>
<keyword evidence="8 13" id="KW-1133">Transmembrane helix</keyword>
<evidence type="ECO:0000256" key="9">
    <source>
        <dbReference type="ARBA" id="ARBA00023065"/>
    </source>
</evidence>
<gene>
    <name evidence="14" type="ORF">ACFQ41_12655</name>
</gene>
<evidence type="ECO:0000313" key="15">
    <source>
        <dbReference type="Proteomes" id="UP001597199"/>
    </source>
</evidence>
<evidence type="ECO:0000256" key="7">
    <source>
        <dbReference type="ARBA" id="ARBA00022958"/>
    </source>
</evidence>
<keyword evidence="7" id="KW-0630">Potassium</keyword>
<evidence type="ECO:0000256" key="5">
    <source>
        <dbReference type="ARBA" id="ARBA00022692"/>
    </source>
</evidence>
<keyword evidence="15" id="KW-1185">Reference proteome</keyword>
<name>A0ABW4BI51_9LACO</name>
<comment type="caution">
    <text evidence="14">The sequence shown here is derived from an EMBL/GenBank/DDBJ whole genome shotgun (WGS) entry which is preliminary data.</text>
</comment>
<evidence type="ECO:0000256" key="11">
    <source>
        <dbReference type="ARBA" id="ARBA00023303"/>
    </source>
</evidence>
<evidence type="ECO:0000256" key="13">
    <source>
        <dbReference type="SAM" id="Phobius"/>
    </source>
</evidence>
<keyword evidence="4" id="KW-0633">Potassium transport</keyword>
<feature type="transmembrane region" description="Helical" evidence="13">
    <location>
        <begin position="144"/>
        <end position="170"/>
    </location>
</feature>
<evidence type="ECO:0000256" key="1">
    <source>
        <dbReference type="ARBA" id="ARBA00004141"/>
    </source>
</evidence>
<comment type="similarity">
    <text evidence="2">Belongs to the TMEM175 family.</text>
</comment>
<dbReference type="RefSeq" id="WP_204118338.1">
    <property type="nucleotide sequence ID" value="NZ_BOLV01000004.1"/>
</dbReference>
<evidence type="ECO:0000256" key="10">
    <source>
        <dbReference type="ARBA" id="ARBA00023136"/>
    </source>
</evidence>
<evidence type="ECO:0000256" key="12">
    <source>
        <dbReference type="ARBA" id="ARBA00034430"/>
    </source>
</evidence>
<evidence type="ECO:0000256" key="6">
    <source>
        <dbReference type="ARBA" id="ARBA00022826"/>
    </source>
</evidence>
<feature type="transmembrane region" description="Helical" evidence="13">
    <location>
        <begin position="43"/>
        <end position="64"/>
    </location>
</feature>
<dbReference type="EMBL" id="JBHTOA010000048">
    <property type="protein sequence ID" value="MFD1400161.1"/>
    <property type="molecule type" value="Genomic_DNA"/>
</dbReference>
<keyword evidence="9" id="KW-0406">Ion transport</keyword>
<feature type="transmembrane region" description="Helical" evidence="13">
    <location>
        <begin position="76"/>
        <end position="96"/>
    </location>
</feature>
<dbReference type="Pfam" id="PF06736">
    <property type="entry name" value="TMEM175"/>
    <property type="match status" value="1"/>
</dbReference>
<keyword evidence="10 13" id="KW-0472">Membrane</keyword>
<proteinExistence type="inferred from homology"/>
<protein>
    <submittedName>
        <fullName evidence="14">TMEM175 family protein</fullName>
    </submittedName>
</protein>
<evidence type="ECO:0000256" key="3">
    <source>
        <dbReference type="ARBA" id="ARBA00022448"/>
    </source>
</evidence>
<feature type="transmembrane region" description="Helical" evidence="13">
    <location>
        <begin position="102"/>
        <end position="123"/>
    </location>
</feature>
<evidence type="ECO:0000256" key="4">
    <source>
        <dbReference type="ARBA" id="ARBA00022538"/>
    </source>
</evidence>
<accession>A0ABW4BI51</accession>
<comment type="catalytic activity">
    <reaction evidence="12">
        <text>K(+)(in) = K(+)(out)</text>
        <dbReference type="Rhea" id="RHEA:29463"/>
        <dbReference type="ChEBI" id="CHEBI:29103"/>
    </reaction>
</comment>
<sequence length="178" mass="19967">MTKDRVTAFIDAVLAIVMTILVLELKAPAQVSWAGFWALRDQFVAYAISFFWIGTMWVGMHNSWHKVRTISKTTPWLAIVLLFFSSLFPYVTKIVADNFMNVGAQALYGVVVLAVTVANLFLYRSVLGKARRTQLLSWDILVKVIALLLTPLYPPIMAIVTLLAGVFWVWESLRGATA</sequence>
<keyword evidence="6" id="KW-0631">Potassium channel</keyword>
<dbReference type="Proteomes" id="UP001597199">
    <property type="component" value="Unassembled WGS sequence"/>
</dbReference>
<reference evidence="15" key="1">
    <citation type="journal article" date="2019" name="Int. J. Syst. Evol. Microbiol.">
        <title>The Global Catalogue of Microorganisms (GCM) 10K type strain sequencing project: providing services to taxonomists for standard genome sequencing and annotation.</title>
        <authorList>
            <consortium name="The Broad Institute Genomics Platform"/>
            <consortium name="The Broad Institute Genome Sequencing Center for Infectious Disease"/>
            <person name="Wu L."/>
            <person name="Ma J."/>
        </authorList>
    </citation>
    <scope>NUCLEOTIDE SEQUENCE [LARGE SCALE GENOMIC DNA]</scope>
    <source>
        <strain evidence="15">CCM 9110</strain>
    </source>
</reference>